<keyword evidence="8" id="KW-0808">Transferase</keyword>
<name>A0ABR8IZI4_9NOST</name>
<dbReference type="InterPro" id="IPR005702">
    <property type="entry name" value="Wzc-like_C"/>
</dbReference>
<feature type="domain" description="AAA" evidence="20">
    <location>
        <begin position="558"/>
        <end position="688"/>
    </location>
</feature>
<dbReference type="InterPro" id="IPR050445">
    <property type="entry name" value="Bact_polysacc_biosynth/exp"/>
</dbReference>
<keyword evidence="11" id="KW-0418">Kinase</keyword>
<dbReference type="NCBIfam" id="TIGR01007">
    <property type="entry name" value="eps_fam"/>
    <property type="match status" value="1"/>
</dbReference>
<evidence type="ECO:0000259" key="19">
    <source>
        <dbReference type="Pfam" id="PF02706"/>
    </source>
</evidence>
<feature type="transmembrane region" description="Helical" evidence="18">
    <location>
        <begin position="53"/>
        <end position="72"/>
    </location>
</feature>
<evidence type="ECO:0000256" key="4">
    <source>
        <dbReference type="ARBA" id="ARBA00008883"/>
    </source>
</evidence>
<evidence type="ECO:0000256" key="14">
    <source>
        <dbReference type="ARBA" id="ARBA00023136"/>
    </source>
</evidence>
<keyword evidence="15" id="KW-0829">Tyrosine-protein kinase</keyword>
<dbReference type="SUPFAM" id="SSF52540">
    <property type="entry name" value="P-loop containing nucleoside triphosphate hydrolases"/>
    <property type="match status" value="1"/>
</dbReference>
<evidence type="ECO:0000256" key="13">
    <source>
        <dbReference type="ARBA" id="ARBA00022989"/>
    </source>
</evidence>
<keyword evidence="13 18" id="KW-1133">Transmembrane helix</keyword>
<dbReference type="EC" id="2.7.10.2" evidence="5"/>
<keyword evidence="9 18" id="KW-0812">Transmembrane</keyword>
<keyword evidence="10" id="KW-0547">Nucleotide-binding</keyword>
<keyword evidence="6" id="KW-1003">Cell membrane</keyword>
<comment type="subcellular location">
    <subcellularLocation>
        <location evidence="1">Cell inner membrane</location>
        <topology evidence="1">Multi-pass membrane protein</topology>
    </subcellularLocation>
</comment>
<dbReference type="InterPro" id="IPR025669">
    <property type="entry name" value="AAA_dom"/>
</dbReference>
<comment type="caution">
    <text evidence="21">The sequence shown here is derived from an EMBL/GenBank/DDBJ whole genome shotgun (WGS) entry which is preliminary data.</text>
</comment>
<evidence type="ECO:0000256" key="1">
    <source>
        <dbReference type="ARBA" id="ARBA00004429"/>
    </source>
</evidence>
<accession>A0ABR8IZI4</accession>
<comment type="similarity">
    <text evidence="3">Belongs to the CpsD/CapB family.</text>
</comment>
<dbReference type="PANTHER" id="PTHR32309:SF13">
    <property type="entry name" value="FERRIC ENTEROBACTIN TRANSPORT PROTEIN FEPE"/>
    <property type="match status" value="1"/>
</dbReference>
<evidence type="ECO:0000256" key="7">
    <source>
        <dbReference type="ARBA" id="ARBA00022519"/>
    </source>
</evidence>
<dbReference type="RefSeq" id="WP_190904836.1">
    <property type="nucleotide sequence ID" value="NZ_JACJTQ010000001.1"/>
</dbReference>
<evidence type="ECO:0000256" key="5">
    <source>
        <dbReference type="ARBA" id="ARBA00011903"/>
    </source>
</evidence>
<keyword evidence="7" id="KW-0997">Cell inner membrane</keyword>
<dbReference type="Pfam" id="PF13614">
    <property type="entry name" value="AAA_31"/>
    <property type="match status" value="1"/>
</dbReference>
<keyword evidence="17" id="KW-0175">Coiled coil</keyword>
<evidence type="ECO:0000256" key="9">
    <source>
        <dbReference type="ARBA" id="ARBA00022692"/>
    </source>
</evidence>
<gene>
    <name evidence="21" type="ORF">H6G68_00290</name>
</gene>
<evidence type="ECO:0000256" key="17">
    <source>
        <dbReference type="SAM" id="Coils"/>
    </source>
</evidence>
<dbReference type="PANTHER" id="PTHR32309">
    <property type="entry name" value="TYROSINE-PROTEIN KINASE"/>
    <property type="match status" value="1"/>
</dbReference>
<evidence type="ECO:0000313" key="21">
    <source>
        <dbReference type="EMBL" id="MBD2690206.1"/>
    </source>
</evidence>
<dbReference type="InterPro" id="IPR027417">
    <property type="entry name" value="P-loop_NTPase"/>
</dbReference>
<comment type="catalytic activity">
    <reaction evidence="16">
        <text>L-tyrosyl-[protein] + ATP = O-phospho-L-tyrosyl-[protein] + ADP + H(+)</text>
        <dbReference type="Rhea" id="RHEA:10596"/>
        <dbReference type="Rhea" id="RHEA-COMP:10136"/>
        <dbReference type="Rhea" id="RHEA-COMP:20101"/>
        <dbReference type="ChEBI" id="CHEBI:15378"/>
        <dbReference type="ChEBI" id="CHEBI:30616"/>
        <dbReference type="ChEBI" id="CHEBI:46858"/>
        <dbReference type="ChEBI" id="CHEBI:61978"/>
        <dbReference type="ChEBI" id="CHEBI:456216"/>
        <dbReference type="EC" id="2.7.10.2"/>
    </reaction>
</comment>
<keyword evidence="12" id="KW-0067">ATP-binding</keyword>
<evidence type="ECO:0000256" key="3">
    <source>
        <dbReference type="ARBA" id="ARBA00007316"/>
    </source>
</evidence>
<evidence type="ECO:0000256" key="11">
    <source>
        <dbReference type="ARBA" id="ARBA00022777"/>
    </source>
</evidence>
<evidence type="ECO:0000256" key="2">
    <source>
        <dbReference type="ARBA" id="ARBA00006683"/>
    </source>
</evidence>
<evidence type="ECO:0000256" key="6">
    <source>
        <dbReference type="ARBA" id="ARBA00022475"/>
    </source>
</evidence>
<evidence type="ECO:0000313" key="22">
    <source>
        <dbReference type="Proteomes" id="UP000660381"/>
    </source>
</evidence>
<dbReference type="CDD" id="cd05387">
    <property type="entry name" value="BY-kinase"/>
    <property type="match status" value="1"/>
</dbReference>
<evidence type="ECO:0000259" key="20">
    <source>
        <dbReference type="Pfam" id="PF13614"/>
    </source>
</evidence>
<keyword evidence="22" id="KW-1185">Reference proteome</keyword>
<evidence type="ECO:0000256" key="18">
    <source>
        <dbReference type="SAM" id="Phobius"/>
    </source>
</evidence>
<organism evidence="21 22">
    <name type="scientific">Anabaena catenula FACHB-362</name>
    <dbReference type="NCBI Taxonomy" id="2692877"/>
    <lineage>
        <taxon>Bacteria</taxon>
        <taxon>Bacillati</taxon>
        <taxon>Cyanobacteriota</taxon>
        <taxon>Cyanophyceae</taxon>
        <taxon>Nostocales</taxon>
        <taxon>Nostocaceae</taxon>
        <taxon>Anabaena</taxon>
    </lineage>
</organism>
<feature type="coiled-coil region" evidence="17">
    <location>
        <begin position="336"/>
        <end position="366"/>
    </location>
</feature>
<evidence type="ECO:0000256" key="12">
    <source>
        <dbReference type="ARBA" id="ARBA00022840"/>
    </source>
</evidence>
<dbReference type="InterPro" id="IPR003856">
    <property type="entry name" value="LPS_length_determ_N"/>
</dbReference>
<proteinExistence type="inferred from homology"/>
<dbReference type="Pfam" id="PF02706">
    <property type="entry name" value="Wzz"/>
    <property type="match status" value="1"/>
</dbReference>
<evidence type="ECO:0000256" key="16">
    <source>
        <dbReference type="ARBA" id="ARBA00051245"/>
    </source>
</evidence>
<dbReference type="Proteomes" id="UP000660381">
    <property type="component" value="Unassembled WGS sequence"/>
</dbReference>
<reference evidence="21 22" key="1">
    <citation type="journal article" date="2020" name="ISME J.">
        <title>Comparative genomics reveals insights into cyanobacterial evolution and habitat adaptation.</title>
        <authorList>
            <person name="Chen M.Y."/>
            <person name="Teng W.K."/>
            <person name="Zhao L."/>
            <person name="Hu C.X."/>
            <person name="Zhou Y.K."/>
            <person name="Han B.P."/>
            <person name="Song L.R."/>
            <person name="Shu W.S."/>
        </authorList>
    </citation>
    <scope>NUCLEOTIDE SEQUENCE [LARGE SCALE GENOMIC DNA]</scope>
    <source>
        <strain evidence="21 22">FACHB-362</strain>
    </source>
</reference>
<evidence type="ECO:0000256" key="8">
    <source>
        <dbReference type="ARBA" id="ARBA00022679"/>
    </source>
</evidence>
<evidence type="ECO:0000256" key="10">
    <source>
        <dbReference type="ARBA" id="ARBA00022741"/>
    </source>
</evidence>
<comment type="similarity">
    <text evidence="4">Belongs to the etk/wzc family.</text>
</comment>
<feature type="domain" description="Polysaccharide chain length determinant N-terminal" evidence="19">
    <location>
        <begin position="44"/>
        <end position="132"/>
    </location>
</feature>
<comment type="similarity">
    <text evidence="2">Belongs to the CpsC/CapA family.</text>
</comment>
<keyword evidence="14 18" id="KW-0472">Membrane</keyword>
<dbReference type="Gene3D" id="3.40.50.300">
    <property type="entry name" value="P-loop containing nucleotide triphosphate hydrolases"/>
    <property type="match status" value="1"/>
</dbReference>
<sequence length="742" mass="83356">MINQNSNIVSNAHENGKVTVAPALLPFQPFSPLETEDEDWNPRELLGILRRRALVISVVVVSVMGAVAYSTLNQEKIYQGNFQLLVEPVTGDNTLQTLNLPDSTVPKSGLDYDSQIQVLKSQEVMQNVIKELPSSSSYITYNYLIRNLTIRRLGSTKLIEVSYKSKFPQEIKIVLDTISKYYLKNSLEKRQTKLRQGLEFVDKQLPLLKERVTQQQQLLQIFRQRYEFIDPESKSTSVAQQMQTLDQQRLDVNQQLATARAAYISLSTREGKLATLNNAPIYGQLVVQLRQLETQISAELVRFQPDNPVIKSLEEKRRNLLPLLEEEANRFLGLRVAEATTQIQKLEVESQELAKVEQQLKRRFQQLPILARQYSEIQRNLQVANDSLNRFLTTKQELSIGVAQTEIPWELIQAPRQGELPISPDIPRSLLLGLMTSLAAGIGIGLLLEKMDNTYHSVESMKEKLKLPFLGSLPLDKQISTNQLSNPKNGVAGEENWSGNLSQNIGWFSNLFRSNRNGGDGYYGQGIFWESLQVLYSNIQLLNSDKPIHALVVSSAMPGDGKTTVSFHIAQIAAALGKRVLLVDADLRRPQVHKVSNLHNLSGLSNVISSNMAVEQVIQQIPSMDLLSVITAGPTPPDPARLLSSDKMKQLMEYFKKNFDLVIYDAPPMLGLVDARLLAPHTDGMVLVARIDKTDKSALIQLQETLRTSPINVLGVVANGDNKKLSGYNNYYYTNRKEARFG</sequence>
<protein>
    <recommendedName>
        <fullName evidence="5">non-specific protein-tyrosine kinase</fullName>
        <ecNumber evidence="5">2.7.10.2</ecNumber>
    </recommendedName>
</protein>
<dbReference type="EMBL" id="JACJTQ010000001">
    <property type="protein sequence ID" value="MBD2690206.1"/>
    <property type="molecule type" value="Genomic_DNA"/>
</dbReference>
<evidence type="ECO:0000256" key="15">
    <source>
        <dbReference type="ARBA" id="ARBA00023137"/>
    </source>
</evidence>